<dbReference type="EMBL" id="DS985254">
    <property type="protein sequence ID" value="EDV21183.1"/>
    <property type="molecule type" value="Genomic_DNA"/>
</dbReference>
<dbReference type="SMART" id="SM00220">
    <property type="entry name" value="S_TKc"/>
    <property type="match status" value="1"/>
</dbReference>
<keyword evidence="6" id="KW-0418">Kinase</keyword>
<dbReference type="InterPro" id="IPR008271">
    <property type="entry name" value="Ser/Thr_kinase_AS"/>
</dbReference>
<comment type="catalytic activity">
    <reaction evidence="8">
        <text>L-threonyl-[protein] + ATP = O-phospho-L-threonyl-[protein] + ADP + H(+)</text>
        <dbReference type="Rhea" id="RHEA:46608"/>
        <dbReference type="Rhea" id="RHEA-COMP:11060"/>
        <dbReference type="Rhea" id="RHEA-COMP:11605"/>
        <dbReference type="ChEBI" id="CHEBI:15378"/>
        <dbReference type="ChEBI" id="CHEBI:30013"/>
        <dbReference type="ChEBI" id="CHEBI:30616"/>
        <dbReference type="ChEBI" id="CHEBI:61977"/>
        <dbReference type="ChEBI" id="CHEBI:456216"/>
        <dbReference type="EC" id="2.7.11.1"/>
    </reaction>
</comment>
<dbReference type="CTD" id="6757455"/>
<dbReference type="Pfam" id="PF00069">
    <property type="entry name" value="Pkinase"/>
    <property type="match status" value="1"/>
</dbReference>
<evidence type="ECO:0000256" key="9">
    <source>
        <dbReference type="ARBA" id="ARBA00048679"/>
    </source>
</evidence>
<keyword evidence="3" id="KW-0723">Serine/threonine-protein kinase</keyword>
<proteinExistence type="inferred from homology"/>
<protein>
    <recommendedName>
        <fullName evidence="2">non-specific serine/threonine protein kinase</fullName>
        <ecNumber evidence="2">2.7.11.1</ecNumber>
    </recommendedName>
</protein>
<evidence type="ECO:0000256" key="1">
    <source>
        <dbReference type="ARBA" id="ARBA00010886"/>
    </source>
</evidence>
<dbReference type="InterPro" id="IPR051131">
    <property type="entry name" value="NEK_Ser/Thr_kinase_NIMA"/>
</dbReference>
<feature type="domain" description="Protein kinase" evidence="10">
    <location>
        <begin position="21"/>
        <end position="276"/>
    </location>
</feature>
<dbReference type="EC" id="2.7.11.1" evidence="2"/>
<dbReference type="Proteomes" id="UP000009022">
    <property type="component" value="Unassembled WGS sequence"/>
</dbReference>
<accession>B3S7E3</accession>
<evidence type="ECO:0000256" key="4">
    <source>
        <dbReference type="ARBA" id="ARBA00022679"/>
    </source>
</evidence>
<comment type="similarity">
    <text evidence="1">Belongs to the protein kinase superfamily. NEK Ser/Thr protein kinase family. NIMA subfamily.</text>
</comment>
<sequence>MLEKSRKQSQTKNARVIANRYRVVRKIGSGNFGVVFLVNDLNTEELKVLKEIDIGNLQPDETIDAAKEANLLSSLNHPHIVRFYESFVSDGSFCIVTEYCEGGDLDEKIKSIRKSSTTLDETLIVTWFIQLLSAVQYIHKRRILHRDLKARNIFLRNNVIKVGDFGISRVLSGTSDFATTFAGTPYYMSPEVLDHNAYNSKSDVWALACILYELCCLRHAFEGQNLLNVMRAILEGEIPELPSIYHTELRRVYLGMLQRDPKQRFSISEVLQNPFICYHARV</sequence>
<dbReference type="PROSITE" id="PS00108">
    <property type="entry name" value="PROTEIN_KINASE_ST"/>
    <property type="match status" value="1"/>
</dbReference>
<dbReference type="SUPFAM" id="SSF56112">
    <property type="entry name" value="Protein kinase-like (PK-like)"/>
    <property type="match status" value="1"/>
</dbReference>
<dbReference type="GO" id="GO:0004674">
    <property type="term" value="F:protein serine/threonine kinase activity"/>
    <property type="evidence" value="ECO:0007669"/>
    <property type="project" value="UniProtKB-KW"/>
</dbReference>
<dbReference type="RefSeq" id="XP_002116150.1">
    <property type="nucleotide sequence ID" value="XM_002116114.1"/>
</dbReference>
<dbReference type="PROSITE" id="PS50011">
    <property type="entry name" value="PROTEIN_KINASE_DOM"/>
    <property type="match status" value="1"/>
</dbReference>
<keyword evidence="5" id="KW-0547">Nucleotide-binding</keyword>
<dbReference type="InterPro" id="IPR011009">
    <property type="entry name" value="Kinase-like_dom_sf"/>
</dbReference>
<organism evidence="11 12">
    <name type="scientific">Trichoplax adhaerens</name>
    <name type="common">Trichoplax reptans</name>
    <dbReference type="NCBI Taxonomy" id="10228"/>
    <lineage>
        <taxon>Eukaryota</taxon>
        <taxon>Metazoa</taxon>
        <taxon>Placozoa</taxon>
        <taxon>Uniplacotomia</taxon>
        <taxon>Trichoplacea</taxon>
        <taxon>Trichoplacidae</taxon>
        <taxon>Trichoplax</taxon>
    </lineage>
</organism>
<reference evidence="11 12" key="1">
    <citation type="journal article" date="2008" name="Nature">
        <title>The Trichoplax genome and the nature of placozoans.</title>
        <authorList>
            <person name="Srivastava M."/>
            <person name="Begovic E."/>
            <person name="Chapman J."/>
            <person name="Putnam N.H."/>
            <person name="Hellsten U."/>
            <person name="Kawashima T."/>
            <person name="Kuo A."/>
            <person name="Mitros T."/>
            <person name="Salamov A."/>
            <person name="Carpenter M.L."/>
            <person name="Signorovitch A.Y."/>
            <person name="Moreno M.A."/>
            <person name="Kamm K."/>
            <person name="Grimwood J."/>
            <person name="Schmutz J."/>
            <person name="Shapiro H."/>
            <person name="Grigoriev I.V."/>
            <person name="Buss L.W."/>
            <person name="Schierwater B."/>
            <person name="Dellaporta S.L."/>
            <person name="Rokhsar D.S."/>
        </authorList>
    </citation>
    <scope>NUCLEOTIDE SEQUENCE [LARGE SCALE GENOMIC DNA]</scope>
    <source>
        <strain evidence="11 12">Grell-BS-1999</strain>
    </source>
</reference>
<keyword evidence="7" id="KW-0067">ATP-binding</keyword>
<dbReference type="FunCoup" id="B3S7E3">
    <property type="interactions" value="282"/>
</dbReference>
<dbReference type="CDD" id="cd08222">
    <property type="entry name" value="STKc_Nek11"/>
    <property type="match status" value="1"/>
</dbReference>
<dbReference type="KEGG" id="tad:TRIADDRAFT_30735"/>
<dbReference type="PhylomeDB" id="B3S7E3"/>
<gene>
    <name evidence="11" type="ORF">TRIADDRAFT_30735</name>
</gene>
<evidence type="ECO:0000256" key="8">
    <source>
        <dbReference type="ARBA" id="ARBA00047899"/>
    </source>
</evidence>
<dbReference type="eggNOG" id="KOG0589">
    <property type="taxonomic scope" value="Eukaryota"/>
</dbReference>
<evidence type="ECO:0000256" key="7">
    <source>
        <dbReference type="ARBA" id="ARBA00022840"/>
    </source>
</evidence>
<keyword evidence="12" id="KW-1185">Reference proteome</keyword>
<keyword evidence="4" id="KW-0808">Transferase</keyword>
<evidence type="ECO:0000256" key="6">
    <source>
        <dbReference type="ARBA" id="ARBA00022777"/>
    </source>
</evidence>
<evidence type="ECO:0000313" key="12">
    <source>
        <dbReference type="Proteomes" id="UP000009022"/>
    </source>
</evidence>
<dbReference type="Gene3D" id="1.10.510.10">
    <property type="entry name" value="Transferase(Phosphotransferase) domain 1"/>
    <property type="match status" value="1"/>
</dbReference>
<dbReference type="AlphaFoldDB" id="B3S7E3"/>
<evidence type="ECO:0000313" key="11">
    <source>
        <dbReference type="EMBL" id="EDV21183.1"/>
    </source>
</evidence>
<evidence type="ECO:0000259" key="10">
    <source>
        <dbReference type="PROSITE" id="PS50011"/>
    </source>
</evidence>
<dbReference type="FunFam" id="1.10.510.10:FF:000571">
    <property type="entry name" value="Maternal embryonic leucine zipper kinase"/>
    <property type="match status" value="1"/>
</dbReference>
<dbReference type="InParanoid" id="B3S7E3"/>
<dbReference type="OrthoDB" id="248923at2759"/>
<comment type="catalytic activity">
    <reaction evidence="9">
        <text>L-seryl-[protein] + ATP = O-phospho-L-seryl-[protein] + ADP + H(+)</text>
        <dbReference type="Rhea" id="RHEA:17989"/>
        <dbReference type="Rhea" id="RHEA-COMP:9863"/>
        <dbReference type="Rhea" id="RHEA-COMP:11604"/>
        <dbReference type="ChEBI" id="CHEBI:15378"/>
        <dbReference type="ChEBI" id="CHEBI:29999"/>
        <dbReference type="ChEBI" id="CHEBI:30616"/>
        <dbReference type="ChEBI" id="CHEBI:83421"/>
        <dbReference type="ChEBI" id="CHEBI:456216"/>
        <dbReference type="EC" id="2.7.11.1"/>
    </reaction>
</comment>
<dbReference type="PANTHER" id="PTHR44899">
    <property type="entry name" value="CAMK FAMILY PROTEIN KINASE"/>
    <property type="match status" value="1"/>
</dbReference>
<evidence type="ECO:0000256" key="3">
    <source>
        <dbReference type="ARBA" id="ARBA00022527"/>
    </source>
</evidence>
<dbReference type="GO" id="GO:0005524">
    <property type="term" value="F:ATP binding"/>
    <property type="evidence" value="ECO:0007669"/>
    <property type="project" value="UniProtKB-KW"/>
</dbReference>
<name>B3S7E3_TRIAD</name>
<dbReference type="InterPro" id="IPR000719">
    <property type="entry name" value="Prot_kinase_dom"/>
</dbReference>
<evidence type="ECO:0000256" key="2">
    <source>
        <dbReference type="ARBA" id="ARBA00012513"/>
    </source>
</evidence>
<dbReference type="HOGENOM" id="CLU_000288_63_23_1"/>
<dbReference type="GeneID" id="6757455"/>
<evidence type="ECO:0000256" key="5">
    <source>
        <dbReference type="ARBA" id="ARBA00022741"/>
    </source>
</evidence>
<dbReference type="FunFam" id="3.30.200.20:FF:000097">
    <property type="entry name" value="Probable serine/threonine-protein kinase nek1"/>
    <property type="match status" value="1"/>
</dbReference>
<dbReference type="PANTHER" id="PTHR44899:SF8">
    <property type="entry name" value="NIMA-RELATED KINASE 11"/>
    <property type="match status" value="1"/>
</dbReference>
<dbReference type="Gene3D" id="3.30.200.20">
    <property type="entry name" value="Phosphorylase Kinase, domain 1"/>
    <property type="match status" value="1"/>
</dbReference>
<dbReference type="OMA" id="ANRYRVV"/>